<evidence type="ECO:0000313" key="3">
    <source>
        <dbReference type="Proteomes" id="UP000299102"/>
    </source>
</evidence>
<evidence type="ECO:0000256" key="1">
    <source>
        <dbReference type="SAM" id="MobiDB-lite"/>
    </source>
</evidence>
<dbReference type="AlphaFoldDB" id="A0A4C1Y5C7"/>
<proteinExistence type="predicted"/>
<sequence length="93" mass="10115">MLLPSRSCSRFPIIISDTNVGLVFDADPTFYYDPGRSSSNSSFATLCPIPLRLGVTLKSVTLGNVTMSHRTRGPPNALRLSHSTMIGLPRAQH</sequence>
<gene>
    <name evidence="2" type="ORF">EVAR_88589_1</name>
</gene>
<feature type="region of interest" description="Disordered" evidence="1">
    <location>
        <begin position="66"/>
        <end position="93"/>
    </location>
</feature>
<protein>
    <submittedName>
        <fullName evidence="2">Uncharacterized protein</fullName>
    </submittedName>
</protein>
<organism evidence="2 3">
    <name type="scientific">Eumeta variegata</name>
    <name type="common">Bagworm moth</name>
    <name type="synonym">Eumeta japonica</name>
    <dbReference type="NCBI Taxonomy" id="151549"/>
    <lineage>
        <taxon>Eukaryota</taxon>
        <taxon>Metazoa</taxon>
        <taxon>Ecdysozoa</taxon>
        <taxon>Arthropoda</taxon>
        <taxon>Hexapoda</taxon>
        <taxon>Insecta</taxon>
        <taxon>Pterygota</taxon>
        <taxon>Neoptera</taxon>
        <taxon>Endopterygota</taxon>
        <taxon>Lepidoptera</taxon>
        <taxon>Glossata</taxon>
        <taxon>Ditrysia</taxon>
        <taxon>Tineoidea</taxon>
        <taxon>Psychidae</taxon>
        <taxon>Oiketicinae</taxon>
        <taxon>Eumeta</taxon>
    </lineage>
</organism>
<dbReference type="Proteomes" id="UP000299102">
    <property type="component" value="Unassembled WGS sequence"/>
</dbReference>
<dbReference type="EMBL" id="BGZK01001108">
    <property type="protein sequence ID" value="GBP71431.1"/>
    <property type="molecule type" value="Genomic_DNA"/>
</dbReference>
<keyword evidence="3" id="KW-1185">Reference proteome</keyword>
<name>A0A4C1Y5C7_EUMVA</name>
<evidence type="ECO:0000313" key="2">
    <source>
        <dbReference type="EMBL" id="GBP71431.1"/>
    </source>
</evidence>
<comment type="caution">
    <text evidence="2">The sequence shown here is derived from an EMBL/GenBank/DDBJ whole genome shotgun (WGS) entry which is preliminary data.</text>
</comment>
<reference evidence="2 3" key="1">
    <citation type="journal article" date="2019" name="Commun. Biol.">
        <title>The bagworm genome reveals a unique fibroin gene that provides high tensile strength.</title>
        <authorList>
            <person name="Kono N."/>
            <person name="Nakamura H."/>
            <person name="Ohtoshi R."/>
            <person name="Tomita M."/>
            <person name="Numata K."/>
            <person name="Arakawa K."/>
        </authorList>
    </citation>
    <scope>NUCLEOTIDE SEQUENCE [LARGE SCALE GENOMIC DNA]</scope>
</reference>
<accession>A0A4C1Y5C7</accession>